<keyword evidence="1" id="KW-0678">Repressor</keyword>
<dbReference type="SUPFAM" id="SSF55729">
    <property type="entry name" value="Acyl-CoA N-acyltransferases (Nat)"/>
    <property type="match status" value="1"/>
</dbReference>
<name>A0ABV2TC46_9BACT</name>
<proteinExistence type="predicted"/>
<evidence type="ECO:0000313" key="7">
    <source>
        <dbReference type="EMBL" id="MET7000222.1"/>
    </source>
</evidence>
<evidence type="ECO:0000256" key="4">
    <source>
        <dbReference type="ARBA" id="ARBA00023315"/>
    </source>
</evidence>
<dbReference type="InterPro" id="IPR016181">
    <property type="entry name" value="Acyl_CoA_acyltransferase"/>
</dbReference>
<evidence type="ECO:0000256" key="5">
    <source>
        <dbReference type="ARBA" id="ARBA00049880"/>
    </source>
</evidence>
<evidence type="ECO:0000256" key="1">
    <source>
        <dbReference type="ARBA" id="ARBA00022491"/>
    </source>
</evidence>
<evidence type="ECO:0000256" key="3">
    <source>
        <dbReference type="ARBA" id="ARBA00022679"/>
    </source>
</evidence>
<dbReference type="PANTHER" id="PTHR36449">
    <property type="entry name" value="ACETYLTRANSFERASE-RELATED"/>
    <property type="match status" value="1"/>
</dbReference>
<protein>
    <submittedName>
        <fullName evidence="7">GNAT family N-acetyltransferase</fullName>
        <ecNumber evidence="7">2.3.1.-</ecNumber>
    </submittedName>
</protein>
<dbReference type="GO" id="GO:0016746">
    <property type="term" value="F:acyltransferase activity"/>
    <property type="evidence" value="ECO:0007669"/>
    <property type="project" value="UniProtKB-KW"/>
</dbReference>
<comment type="caution">
    <text evidence="7">The sequence shown here is derived from an EMBL/GenBank/DDBJ whole genome shotgun (WGS) entry which is preliminary data.</text>
</comment>
<comment type="catalytic activity">
    <reaction evidence="5">
        <text>glycyl-tRNA(Gly) + acetyl-CoA = N-acetylglycyl-tRNA(Gly) + CoA + H(+)</text>
        <dbReference type="Rhea" id="RHEA:81867"/>
        <dbReference type="Rhea" id="RHEA-COMP:9683"/>
        <dbReference type="Rhea" id="RHEA-COMP:19766"/>
        <dbReference type="ChEBI" id="CHEBI:15378"/>
        <dbReference type="ChEBI" id="CHEBI:57287"/>
        <dbReference type="ChEBI" id="CHEBI:57288"/>
        <dbReference type="ChEBI" id="CHEBI:78522"/>
        <dbReference type="ChEBI" id="CHEBI:232036"/>
    </reaction>
</comment>
<gene>
    <name evidence="7" type="ORF">ABR189_22715</name>
</gene>
<keyword evidence="8" id="KW-1185">Reference proteome</keyword>
<evidence type="ECO:0000256" key="2">
    <source>
        <dbReference type="ARBA" id="ARBA00022649"/>
    </source>
</evidence>
<dbReference type="PANTHER" id="PTHR36449:SF1">
    <property type="entry name" value="ACETYLTRANSFERASE"/>
    <property type="match status" value="1"/>
</dbReference>
<dbReference type="InterPro" id="IPR000182">
    <property type="entry name" value="GNAT_dom"/>
</dbReference>
<dbReference type="RefSeq" id="WP_354662782.1">
    <property type="nucleotide sequence ID" value="NZ_JBEXAC010000002.1"/>
</dbReference>
<reference evidence="7 8" key="1">
    <citation type="submission" date="2024-06" db="EMBL/GenBank/DDBJ databases">
        <title>Chitinophaga defluvii sp. nov., isolated from municipal sewage.</title>
        <authorList>
            <person name="Zhang L."/>
        </authorList>
    </citation>
    <scope>NUCLEOTIDE SEQUENCE [LARGE SCALE GENOMIC DNA]</scope>
    <source>
        <strain evidence="7 8">H8</strain>
    </source>
</reference>
<keyword evidence="3 7" id="KW-0808">Transferase</keyword>
<dbReference type="Pfam" id="PF13508">
    <property type="entry name" value="Acetyltransf_7"/>
    <property type="match status" value="1"/>
</dbReference>
<dbReference type="PROSITE" id="PS51186">
    <property type="entry name" value="GNAT"/>
    <property type="match status" value="1"/>
</dbReference>
<accession>A0ABV2TC46</accession>
<organism evidence="7 8">
    <name type="scientific">Chitinophaga defluvii</name>
    <dbReference type="NCBI Taxonomy" id="3163343"/>
    <lineage>
        <taxon>Bacteria</taxon>
        <taxon>Pseudomonadati</taxon>
        <taxon>Bacteroidota</taxon>
        <taxon>Chitinophagia</taxon>
        <taxon>Chitinophagales</taxon>
        <taxon>Chitinophagaceae</taxon>
        <taxon>Chitinophaga</taxon>
    </lineage>
</organism>
<feature type="domain" description="N-acetyltransferase" evidence="6">
    <location>
        <begin position="4"/>
        <end position="159"/>
    </location>
</feature>
<keyword evidence="2" id="KW-1277">Toxin-antitoxin system</keyword>
<keyword evidence="4 7" id="KW-0012">Acyltransferase</keyword>
<sequence length="164" mass="18357">MSYLTVQLNTNHKKKDFDCGKPLLNSYLYYQAKQDVKKRLSACFILEDKDNYIKGYYTLSSSSINKALVPGDILKKMPPAYHHLPVTLLGRLAVDNSYKGQGLGELILLDALKRSFENSLTIGSIAVVVNPLDEDAIKFYAKYGFILLPDSGKMFIPMETIAAL</sequence>
<dbReference type="Gene3D" id="3.40.630.30">
    <property type="match status" value="1"/>
</dbReference>
<dbReference type="EC" id="2.3.1.-" evidence="7"/>
<evidence type="ECO:0000259" key="6">
    <source>
        <dbReference type="PROSITE" id="PS51186"/>
    </source>
</evidence>
<dbReference type="EMBL" id="JBEXAC010000002">
    <property type="protein sequence ID" value="MET7000222.1"/>
    <property type="molecule type" value="Genomic_DNA"/>
</dbReference>
<dbReference type="Proteomes" id="UP001549749">
    <property type="component" value="Unassembled WGS sequence"/>
</dbReference>
<evidence type="ECO:0000313" key="8">
    <source>
        <dbReference type="Proteomes" id="UP001549749"/>
    </source>
</evidence>